<protein>
    <submittedName>
        <fullName evidence="2">Uncharacterized protein</fullName>
    </submittedName>
</protein>
<gene>
    <name evidence="2" type="ORF">Cch02nite_40700</name>
</gene>
<dbReference type="Proteomes" id="UP000619293">
    <property type="component" value="Unassembled WGS sequence"/>
</dbReference>
<evidence type="ECO:0000256" key="1">
    <source>
        <dbReference type="SAM" id="MobiDB-lite"/>
    </source>
</evidence>
<evidence type="ECO:0000313" key="3">
    <source>
        <dbReference type="Proteomes" id="UP000619293"/>
    </source>
</evidence>
<dbReference type="AlphaFoldDB" id="A0A8J3NSJ8"/>
<comment type="caution">
    <text evidence="2">The sequence shown here is derived from an EMBL/GenBank/DDBJ whole genome shotgun (WGS) entry which is preliminary data.</text>
</comment>
<sequence>MTEPKARPFAASPDTCAEANVAVASRPSQSPSEATLSTNHRRRNGRMRRIARSSAPPLRSAWAMAAGNGAASAPCDGVLMAVPSPRHCPSWPQRARWAMAMAIAPGRPAASL</sequence>
<proteinExistence type="predicted"/>
<keyword evidence="3" id="KW-1185">Reference proteome</keyword>
<reference evidence="2 3" key="1">
    <citation type="submission" date="2021-01" db="EMBL/GenBank/DDBJ databases">
        <title>Whole genome shotgun sequence of Catellatospora chokoriensis NBRC 107358.</title>
        <authorList>
            <person name="Komaki H."/>
            <person name="Tamura T."/>
        </authorList>
    </citation>
    <scope>NUCLEOTIDE SEQUENCE [LARGE SCALE GENOMIC DNA]</scope>
    <source>
        <strain evidence="2 3">NBRC 107358</strain>
    </source>
</reference>
<name>A0A8J3NSJ8_9ACTN</name>
<feature type="compositionally biased region" description="Polar residues" evidence="1">
    <location>
        <begin position="26"/>
        <end position="38"/>
    </location>
</feature>
<accession>A0A8J3NSJ8</accession>
<organism evidence="2 3">
    <name type="scientific">Catellatospora chokoriensis</name>
    <dbReference type="NCBI Taxonomy" id="310353"/>
    <lineage>
        <taxon>Bacteria</taxon>
        <taxon>Bacillati</taxon>
        <taxon>Actinomycetota</taxon>
        <taxon>Actinomycetes</taxon>
        <taxon>Micromonosporales</taxon>
        <taxon>Micromonosporaceae</taxon>
        <taxon>Catellatospora</taxon>
    </lineage>
</organism>
<evidence type="ECO:0000313" key="2">
    <source>
        <dbReference type="EMBL" id="GIF90626.1"/>
    </source>
</evidence>
<feature type="compositionally biased region" description="Basic residues" evidence="1">
    <location>
        <begin position="39"/>
        <end position="51"/>
    </location>
</feature>
<feature type="region of interest" description="Disordered" evidence="1">
    <location>
        <begin position="20"/>
        <end position="55"/>
    </location>
</feature>
<dbReference type="EMBL" id="BONG01000024">
    <property type="protein sequence ID" value="GIF90626.1"/>
    <property type="molecule type" value="Genomic_DNA"/>
</dbReference>